<evidence type="ECO:0000313" key="2">
    <source>
        <dbReference type="Proteomes" id="UP000257109"/>
    </source>
</evidence>
<comment type="caution">
    <text evidence="1">The sequence shown here is derived from an EMBL/GenBank/DDBJ whole genome shotgun (WGS) entry which is preliminary data.</text>
</comment>
<gene>
    <name evidence="1" type="ORF">CR513_02588</name>
</gene>
<proteinExistence type="predicted"/>
<protein>
    <submittedName>
        <fullName evidence="1">Uncharacterized protein</fullName>
    </submittedName>
</protein>
<evidence type="ECO:0000313" key="1">
    <source>
        <dbReference type="EMBL" id="RDY12595.1"/>
    </source>
</evidence>
<dbReference type="EMBL" id="QJKJ01000439">
    <property type="protein sequence ID" value="RDY12595.1"/>
    <property type="molecule type" value="Genomic_DNA"/>
</dbReference>
<dbReference type="AlphaFoldDB" id="A0A371IC65"/>
<reference evidence="1" key="1">
    <citation type="submission" date="2018-05" db="EMBL/GenBank/DDBJ databases">
        <title>Draft genome of Mucuna pruriens seed.</title>
        <authorList>
            <person name="Nnadi N.E."/>
            <person name="Vos R."/>
            <person name="Hasami M.H."/>
            <person name="Devisetty U.K."/>
            <person name="Aguiy J.C."/>
        </authorList>
    </citation>
    <scope>NUCLEOTIDE SEQUENCE [LARGE SCALE GENOMIC DNA]</scope>
    <source>
        <strain evidence="1">JCA_2017</strain>
    </source>
</reference>
<sequence length="99" mass="11302">RLQLVQIQVITIHYDLIMLITSQERVWLVYIQSNTILCNLVMIIILQEKVQGVKIHSTTFSCNQSLIDPVHHNLLKPNNVDHSVGGNTGQDLINFENLL</sequence>
<name>A0A371IC65_MUCPR</name>
<organism evidence="1 2">
    <name type="scientific">Mucuna pruriens</name>
    <name type="common">Velvet bean</name>
    <name type="synonym">Dolichos pruriens</name>
    <dbReference type="NCBI Taxonomy" id="157652"/>
    <lineage>
        <taxon>Eukaryota</taxon>
        <taxon>Viridiplantae</taxon>
        <taxon>Streptophyta</taxon>
        <taxon>Embryophyta</taxon>
        <taxon>Tracheophyta</taxon>
        <taxon>Spermatophyta</taxon>
        <taxon>Magnoliopsida</taxon>
        <taxon>eudicotyledons</taxon>
        <taxon>Gunneridae</taxon>
        <taxon>Pentapetalae</taxon>
        <taxon>rosids</taxon>
        <taxon>fabids</taxon>
        <taxon>Fabales</taxon>
        <taxon>Fabaceae</taxon>
        <taxon>Papilionoideae</taxon>
        <taxon>50 kb inversion clade</taxon>
        <taxon>NPAAA clade</taxon>
        <taxon>indigoferoid/millettioid clade</taxon>
        <taxon>Phaseoleae</taxon>
        <taxon>Mucuna</taxon>
    </lineage>
</organism>
<dbReference type="Proteomes" id="UP000257109">
    <property type="component" value="Unassembled WGS sequence"/>
</dbReference>
<accession>A0A371IC65</accession>
<feature type="non-terminal residue" evidence="1">
    <location>
        <position position="1"/>
    </location>
</feature>
<keyword evidence="2" id="KW-1185">Reference proteome</keyword>